<organism evidence="1 2">
    <name type="scientific">Vicia faba</name>
    <name type="common">Broad bean</name>
    <name type="synonym">Faba vulgaris</name>
    <dbReference type="NCBI Taxonomy" id="3906"/>
    <lineage>
        <taxon>Eukaryota</taxon>
        <taxon>Viridiplantae</taxon>
        <taxon>Streptophyta</taxon>
        <taxon>Embryophyta</taxon>
        <taxon>Tracheophyta</taxon>
        <taxon>Spermatophyta</taxon>
        <taxon>Magnoliopsida</taxon>
        <taxon>eudicotyledons</taxon>
        <taxon>Gunneridae</taxon>
        <taxon>Pentapetalae</taxon>
        <taxon>rosids</taxon>
        <taxon>fabids</taxon>
        <taxon>Fabales</taxon>
        <taxon>Fabaceae</taxon>
        <taxon>Papilionoideae</taxon>
        <taxon>50 kb inversion clade</taxon>
        <taxon>NPAAA clade</taxon>
        <taxon>Hologalegina</taxon>
        <taxon>IRL clade</taxon>
        <taxon>Fabeae</taxon>
        <taxon>Vicia</taxon>
    </lineage>
</organism>
<dbReference type="AlphaFoldDB" id="A0AAV0ZG45"/>
<protein>
    <submittedName>
        <fullName evidence="1">Uncharacterized protein</fullName>
    </submittedName>
</protein>
<reference evidence="1 2" key="1">
    <citation type="submission" date="2023-01" db="EMBL/GenBank/DDBJ databases">
        <authorList>
            <person name="Kreplak J."/>
        </authorList>
    </citation>
    <scope>NUCLEOTIDE SEQUENCE [LARGE SCALE GENOMIC DNA]</scope>
</reference>
<dbReference type="Proteomes" id="UP001157006">
    <property type="component" value="Chromosome 2"/>
</dbReference>
<accession>A0AAV0ZG45</accession>
<keyword evidence="2" id="KW-1185">Reference proteome</keyword>
<gene>
    <name evidence="1" type="ORF">VFH_II004880</name>
</gene>
<sequence>MEDSHTPMRISVRNINPKVVNDRSETKSSREGYNLEGKDDWSSVNTLPNSLVKVTEDHSGLNKCLRNSGNISFDAILEAAKVAKEKAKGNSQVLLVILQATSKLLLEMDRGYHSGRHFRTDLNWGNFGLSPTIDETASIQIDALLLILDEVQVSNQEPGLFLWNPNDDAGYIVREFYNQICHHLDPMNFQVGTDKAFGLIWEI</sequence>
<proteinExistence type="predicted"/>
<name>A0AAV0ZG45_VICFA</name>
<evidence type="ECO:0000313" key="2">
    <source>
        <dbReference type="Proteomes" id="UP001157006"/>
    </source>
</evidence>
<evidence type="ECO:0000313" key="1">
    <source>
        <dbReference type="EMBL" id="CAI8595839.1"/>
    </source>
</evidence>
<dbReference type="EMBL" id="OX451737">
    <property type="protein sequence ID" value="CAI8595839.1"/>
    <property type="molecule type" value="Genomic_DNA"/>
</dbReference>